<name>U6JG09_ECHGR</name>
<dbReference type="KEGG" id="egl:EGR_07607"/>
<dbReference type="OrthoDB" id="6222735at2759"/>
<dbReference type="Proteomes" id="UP000492820">
    <property type="component" value="Unassembled WGS sequence"/>
</dbReference>
<evidence type="ECO:0000313" key="5">
    <source>
        <dbReference type="WBParaSite" id="EgrG_001139600"/>
    </source>
</evidence>
<sequence length="355" mass="41150">MQNFRHFSNVQHSPFDPVIDGGLYIDLESLPPDTPTVTLDDNFAVEPTGTIQIPVFIVGPMVALSWRCGRPFSDDKTNFIDSLDFSLVYDPTPENPDCKVCQLVRWLLTECSSYATAVNTMYSEDPIIVFEVMREIWSRFTTKVLRFSQRHLRYARSISYLLLPLDPNYISPLGLDQPAENMEWPDRMVASLEWTNGFMFLLRDDIGERGIYSHVACFIFIHLINFLRAHVVPLIHPLYNDLLPQFLMLHAIRDRPTEVNRAIAKLTRAVFLVLTEFDPDWLPQEYTITTPQRKEECFWYRHFLGLMVENIFAMNVCQAFFAGVQTEGLYVHFENCAAEPEHCPCRFARFLETTA</sequence>
<dbReference type="GeneID" id="36343322"/>
<proteinExistence type="predicted"/>
<reference evidence="5" key="4">
    <citation type="submission" date="2020-10" db="UniProtKB">
        <authorList>
            <consortium name="WormBaseParasite"/>
        </authorList>
    </citation>
    <scope>IDENTIFICATION</scope>
</reference>
<reference evidence="1" key="3">
    <citation type="submission" date="2014-06" db="EMBL/GenBank/DDBJ databases">
        <authorList>
            <person name="Aslett M."/>
        </authorList>
    </citation>
    <scope>NUCLEOTIDE SEQUENCE</scope>
</reference>
<protein>
    <submittedName>
        <fullName evidence="2 5">Uncharacterized protein</fullName>
    </submittedName>
</protein>
<evidence type="ECO:0000313" key="1">
    <source>
        <dbReference type="EMBL" id="CDS20698.1"/>
    </source>
</evidence>
<reference evidence="1 4" key="2">
    <citation type="journal article" date="2013" name="Nature">
        <title>The genomes of four tapeworm species reveal adaptations to parasitism.</title>
        <authorList>
            <person name="Tsai I.J."/>
            <person name="Zarowiecki M."/>
            <person name="Holroyd N."/>
            <person name="Garciarrubio A."/>
            <person name="Sanchez-Flores A."/>
            <person name="Brooks K.L."/>
            <person name="Tracey A."/>
            <person name="Bobes R.J."/>
            <person name="Fragoso G."/>
            <person name="Sciutto E."/>
            <person name="Aslett M."/>
            <person name="Beasley H."/>
            <person name="Bennett H.M."/>
            <person name="Cai J."/>
            <person name="Camicia F."/>
            <person name="Clark R."/>
            <person name="Cucher M."/>
            <person name="De Silva N."/>
            <person name="Day T.A."/>
            <person name="Deplazes P."/>
            <person name="Estrada K."/>
            <person name="Fernandez C."/>
            <person name="Holland P.W."/>
            <person name="Hou J."/>
            <person name="Hu S."/>
            <person name="Huckvale T."/>
            <person name="Hung S.S."/>
            <person name="Kamenetzky L."/>
            <person name="Keane J.A."/>
            <person name="Kiss F."/>
            <person name="Koziol U."/>
            <person name="Lambert O."/>
            <person name="Liu K."/>
            <person name="Luo X."/>
            <person name="Luo Y."/>
            <person name="Macchiaroli N."/>
            <person name="Nichol S."/>
            <person name="Paps J."/>
            <person name="Parkinson J."/>
            <person name="Pouchkina-Stantcheva N."/>
            <person name="Riddiford N."/>
            <person name="Rosenzvit M."/>
            <person name="Salinas G."/>
            <person name="Wasmuth J.D."/>
            <person name="Zamanian M."/>
            <person name="Zheng Y."/>
            <person name="Cai X."/>
            <person name="Soberon X."/>
            <person name="Olson P.D."/>
            <person name="Laclette J.P."/>
            <person name="Brehm K."/>
            <person name="Berriman M."/>
            <person name="Garciarrubio A."/>
            <person name="Bobes R.J."/>
            <person name="Fragoso G."/>
            <person name="Sanchez-Flores A."/>
            <person name="Estrada K."/>
            <person name="Cevallos M.A."/>
            <person name="Morett E."/>
            <person name="Gonzalez V."/>
            <person name="Portillo T."/>
            <person name="Ochoa-Leyva A."/>
            <person name="Jose M.V."/>
            <person name="Sciutto E."/>
            <person name="Landa A."/>
            <person name="Jimenez L."/>
            <person name="Valdes V."/>
            <person name="Carrero J.C."/>
            <person name="Larralde C."/>
            <person name="Morales-Montor J."/>
            <person name="Limon-Lason J."/>
            <person name="Soberon X."/>
            <person name="Laclette J.P."/>
        </authorList>
    </citation>
    <scope>NUCLEOTIDE SEQUENCE [LARGE SCALE GENOMIC DNA]</scope>
</reference>
<dbReference type="OMA" id="QEYTITT"/>
<accession>U6JG09</accession>
<gene>
    <name evidence="2 5" type="ORF">EGR_07607</name>
    <name evidence="1" type="ORF">EgrG_001139600</name>
</gene>
<evidence type="ECO:0000313" key="3">
    <source>
        <dbReference type="Proteomes" id="UP000019149"/>
    </source>
</evidence>
<dbReference type="RefSeq" id="XP_024348712.1">
    <property type="nucleotide sequence ID" value="XM_024496856.1"/>
</dbReference>
<evidence type="ECO:0000313" key="2">
    <source>
        <dbReference type="EMBL" id="EUB57516.1"/>
    </source>
</evidence>
<keyword evidence="3" id="KW-1185">Reference proteome</keyword>
<dbReference type="CTD" id="36343322"/>
<evidence type="ECO:0000313" key="4">
    <source>
        <dbReference type="Proteomes" id="UP000492820"/>
    </source>
</evidence>
<reference evidence="2 3" key="1">
    <citation type="journal article" date="2013" name="Nat. Genet.">
        <title>The genome of the hydatid tapeworm Echinococcus granulosus.</title>
        <authorList>
            <person name="Zheng H."/>
            <person name="Zhang W."/>
            <person name="Zhang L."/>
            <person name="Zhang Z."/>
            <person name="Li J."/>
            <person name="Lu G."/>
            <person name="Zhu Y."/>
            <person name="Wang Y."/>
            <person name="Huang Y."/>
            <person name="Liu J."/>
            <person name="Kang H."/>
            <person name="Chen J."/>
            <person name="Wang L."/>
            <person name="Chen A."/>
            <person name="Yu S."/>
            <person name="Gao Z."/>
            <person name="Jin L."/>
            <person name="Gu W."/>
            <person name="Wang Z."/>
            <person name="Zhao L."/>
            <person name="Shi B."/>
            <person name="Wen H."/>
            <person name="Lin R."/>
            <person name="Jones M.K."/>
            <person name="Brejova B."/>
            <person name="Vinar T."/>
            <person name="Zhao G."/>
            <person name="McManus D.P."/>
            <person name="Chen Z."/>
            <person name="Zhou Y."/>
            <person name="Wang S."/>
        </authorList>
    </citation>
    <scope>NUCLEOTIDE SEQUENCE [LARGE SCALE GENOMIC DNA]</scope>
</reference>
<dbReference type="Proteomes" id="UP000019149">
    <property type="component" value="Unassembled WGS sequence"/>
</dbReference>
<dbReference type="EMBL" id="LK028581">
    <property type="protein sequence ID" value="CDS20698.1"/>
    <property type="molecule type" value="Genomic_DNA"/>
</dbReference>
<dbReference type="WBParaSite" id="EgrG_001139600">
    <property type="protein sequence ID" value="EgrG_001139600"/>
    <property type="gene ID" value="EgrG_001139600"/>
</dbReference>
<dbReference type="AlphaFoldDB" id="U6JG09"/>
<dbReference type="EMBL" id="APAU02000082">
    <property type="protein sequence ID" value="EUB57516.1"/>
    <property type="molecule type" value="Genomic_DNA"/>
</dbReference>
<organism evidence="2 3">
    <name type="scientific">Echinococcus granulosus</name>
    <name type="common">Hydatid tapeworm</name>
    <dbReference type="NCBI Taxonomy" id="6210"/>
    <lineage>
        <taxon>Eukaryota</taxon>
        <taxon>Metazoa</taxon>
        <taxon>Spiralia</taxon>
        <taxon>Lophotrochozoa</taxon>
        <taxon>Platyhelminthes</taxon>
        <taxon>Cestoda</taxon>
        <taxon>Eucestoda</taxon>
        <taxon>Cyclophyllidea</taxon>
        <taxon>Taeniidae</taxon>
        <taxon>Echinococcus</taxon>
        <taxon>Echinococcus granulosus group</taxon>
    </lineage>
</organism>